<proteinExistence type="inferred from homology"/>
<evidence type="ECO:0000256" key="3">
    <source>
        <dbReference type="SAM" id="MobiDB-lite"/>
    </source>
</evidence>
<feature type="binding site" evidence="2">
    <location>
        <position position="48"/>
    </location>
    <ligand>
        <name>Mg(2+)</name>
        <dbReference type="ChEBI" id="CHEBI:18420"/>
        <label>1</label>
    </ligand>
</feature>
<feature type="domain" description="PurM-like N-terminal" evidence="4">
    <location>
        <begin position="30"/>
        <end position="143"/>
    </location>
</feature>
<sequence length="327" mass="34774">MKLRELGEFGFIDRLSRTVSLRDGVRLGIGDDAAVTEPFPGTVTLTSTDMLVEGVHFDLSYSDPYRLGRKSLAVNLSDIAAMGGRPRFVLLALAIPPTLSVEFLDIFTAGFLALAEEHGVSLVGGDTCSSTSGLVISVTVMGEQEPSKVVTRAGAKPGELVCVSGSVGDAAVGLELLRRGDREGWCVRRHLDPTPRLREGERLAAAGLPSAMIDVSDGMLADLGHILEHSGYGASIELARLPLSEAYQEAVHRLSLAPFSPALTGGEDYELLFTLAKDRWPIAEELFAAAGTQVTIIGEIRPEPGITVTGPDGLPWEPGPAGFDHFR</sequence>
<dbReference type="EMBL" id="VLLN01000001">
    <property type="protein sequence ID" value="TWJ33447.1"/>
    <property type="molecule type" value="Genomic_DNA"/>
</dbReference>
<feature type="binding site" evidence="2">
    <location>
        <position position="78"/>
    </location>
    <ligand>
        <name>Mg(2+)</name>
        <dbReference type="ChEBI" id="CHEBI:18420"/>
        <label>4</label>
    </ligand>
</feature>
<keyword evidence="2" id="KW-0460">Magnesium</keyword>
<evidence type="ECO:0000259" key="5">
    <source>
        <dbReference type="Pfam" id="PF02769"/>
    </source>
</evidence>
<keyword evidence="2 6" id="KW-0418">Kinase</keyword>
<dbReference type="PANTHER" id="PTHR30270:SF0">
    <property type="entry name" value="THIAMINE-MONOPHOSPHATE KINASE"/>
    <property type="match status" value="1"/>
</dbReference>
<comment type="pathway">
    <text evidence="2">Cofactor biosynthesis; thiamine diphosphate biosynthesis; thiamine diphosphate from thiamine phosphate: step 1/1.</text>
</comment>
<protein>
    <recommendedName>
        <fullName evidence="2">Thiamine-monophosphate kinase</fullName>
        <shortName evidence="2">TMP kinase</shortName>
        <shortName evidence="2">Thiamine-phosphate kinase</shortName>
        <ecNumber evidence="2">2.7.4.16</ecNumber>
    </recommendedName>
</protein>
<keyword evidence="7" id="KW-1185">Reference proteome</keyword>
<keyword evidence="1 2" id="KW-0784">Thiamine biosynthesis</keyword>
<dbReference type="CDD" id="cd02194">
    <property type="entry name" value="ThiL"/>
    <property type="match status" value="1"/>
</dbReference>
<comment type="miscellaneous">
    <text evidence="2">Reaction mechanism of ThiL seems to utilize a direct, inline transfer of the gamma-phosphate of ATP to TMP rather than a phosphorylated enzyme intermediate.</text>
</comment>
<feature type="binding site" evidence="2">
    <location>
        <position position="32"/>
    </location>
    <ligand>
        <name>Mg(2+)</name>
        <dbReference type="ChEBI" id="CHEBI:18420"/>
        <label>4</label>
    </ligand>
</feature>
<dbReference type="AlphaFoldDB" id="A0A562WSM8"/>
<dbReference type="GO" id="GO:0009228">
    <property type="term" value="P:thiamine biosynthetic process"/>
    <property type="evidence" value="ECO:0007669"/>
    <property type="project" value="UniProtKB-KW"/>
</dbReference>
<comment type="caution">
    <text evidence="2">Lacks conserved residue(s) required for the propagation of feature annotation.</text>
</comment>
<feature type="binding site" evidence="2">
    <location>
        <position position="32"/>
    </location>
    <ligand>
        <name>Mg(2+)</name>
        <dbReference type="ChEBI" id="CHEBI:18420"/>
        <label>3</label>
    </ligand>
</feature>
<feature type="binding site" evidence="2">
    <location>
        <position position="214"/>
    </location>
    <ligand>
        <name>Mg(2+)</name>
        <dbReference type="ChEBI" id="CHEBI:18420"/>
        <label>3</label>
    </ligand>
</feature>
<feature type="region of interest" description="Disordered" evidence="3">
    <location>
        <begin position="307"/>
        <end position="327"/>
    </location>
</feature>
<feature type="binding site" evidence="2">
    <location>
        <position position="217"/>
    </location>
    <ligand>
        <name>Mg(2+)</name>
        <dbReference type="ChEBI" id="CHEBI:18420"/>
        <label>5</label>
    </ligand>
</feature>
<dbReference type="Gene3D" id="3.30.1330.10">
    <property type="entry name" value="PurM-like, N-terminal domain"/>
    <property type="match status" value="1"/>
</dbReference>
<dbReference type="UniPathway" id="UPA00060">
    <property type="reaction ID" value="UER00142"/>
</dbReference>
<feature type="binding site" evidence="2">
    <location>
        <position position="78"/>
    </location>
    <ligand>
        <name>Mg(2+)</name>
        <dbReference type="ChEBI" id="CHEBI:18420"/>
        <label>3</label>
    </ligand>
</feature>
<dbReference type="PIRSF" id="PIRSF005303">
    <property type="entry name" value="Thiam_monoph_kin"/>
    <property type="match status" value="1"/>
</dbReference>
<comment type="similarity">
    <text evidence="2">Belongs to the thiamine-monophosphate kinase family.</text>
</comment>
<dbReference type="OrthoDB" id="9802811at2"/>
<name>A0A562WSM8_9BACT</name>
<dbReference type="InterPro" id="IPR036676">
    <property type="entry name" value="PurM-like_C_sf"/>
</dbReference>
<keyword evidence="2" id="KW-0547">Nucleotide-binding</keyword>
<dbReference type="HAMAP" id="MF_02128">
    <property type="entry name" value="TMP_kinase"/>
    <property type="match status" value="1"/>
</dbReference>
<dbReference type="GO" id="GO:0009030">
    <property type="term" value="F:thiamine-phosphate kinase activity"/>
    <property type="evidence" value="ECO:0007669"/>
    <property type="project" value="UniProtKB-UniRule"/>
</dbReference>
<feature type="binding site" evidence="2">
    <location>
        <position position="152"/>
    </location>
    <ligand>
        <name>ATP</name>
        <dbReference type="ChEBI" id="CHEBI:30616"/>
    </ligand>
</feature>
<feature type="binding site" evidence="2">
    <location>
        <position position="47"/>
    </location>
    <ligand>
        <name>Mg(2+)</name>
        <dbReference type="ChEBI" id="CHEBI:18420"/>
        <label>4</label>
    </ligand>
</feature>
<dbReference type="RefSeq" id="WP_145017035.1">
    <property type="nucleotide sequence ID" value="NZ_VLLN01000001.1"/>
</dbReference>
<dbReference type="InterPro" id="IPR010918">
    <property type="entry name" value="PurM-like_C_dom"/>
</dbReference>
<feature type="binding site" evidence="2">
    <location>
        <begin position="125"/>
        <end position="126"/>
    </location>
    <ligand>
        <name>ATP</name>
        <dbReference type="ChEBI" id="CHEBI:30616"/>
    </ligand>
</feature>
<dbReference type="Pfam" id="PF02769">
    <property type="entry name" value="AIRS_C"/>
    <property type="match status" value="1"/>
</dbReference>
<comment type="caution">
    <text evidence="6">The sequence shown here is derived from an EMBL/GenBank/DDBJ whole genome shotgun (WGS) entry which is preliminary data.</text>
</comment>
<feature type="binding site" evidence="2">
    <location>
        <position position="267"/>
    </location>
    <ligand>
        <name>substrate</name>
    </ligand>
</feature>
<evidence type="ECO:0000256" key="1">
    <source>
        <dbReference type="ARBA" id="ARBA00022977"/>
    </source>
</evidence>
<dbReference type="GO" id="GO:0009229">
    <property type="term" value="P:thiamine diphosphate biosynthetic process"/>
    <property type="evidence" value="ECO:0007669"/>
    <property type="project" value="UniProtKB-UniRule"/>
</dbReference>
<evidence type="ECO:0000313" key="7">
    <source>
        <dbReference type="Proteomes" id="UP000319449"/>
    </source>
</evidence>
<keyword evidence="2" id="KW-0808">Transferase</keyword>
<dbReference type="GO" id="GO:0000287">
    <property type="term" value="F:magnesium ion binding"/>
    <property type="evidence" value="ECO:0007669"/>
    <property type="project" value="UniProtKB-UniRule"/>
</dbReference>
<feature type="binding site" evidence="2">
    <location>
        <position position="49"/>
    </location>
    <ligand>
        <name>Mg(2+)</name>
        <dbReference type="ChEBI" id="CHEBI:18420"/>
        <label>2</label>
    </ligand>
</feature>
<dbReference type="InterPro" id="IPR036921">
    <property type="entry name" value="PurM-like_N_sf"/>
</dbReference>
<comment type="function">
    <text evidence="2">Catalyzes the ATP-dependent phosphorylation of thiamine-monophosphate (TMP) to form thiamine-pyrophosphate (TPP), the active form of vitamin B1.</text>
</comment>
<dbReference type="NCBIfam" id="TIGR01379">
    <property type="entry name" value="thiL"/>
    <property type="match status" value="1"/>
</dbReference>
<gene>
    <name evidence="2" type="primary">thiL</name>
    <name evidence="6" type="ORF">JN12_00121</name>
</gene>
<feature type="domain" description="PurM-like C-terminal" evidence="5">
    <location>
        <begin position="156"/>
        <end position="309"/>
    </location>
</feature>
<feature type="binding site" evidence="2">
    <location>
        <position position="216"/>
    </location>
    <ligand>
        <name>ATP</name>
        <dbReference type="ChEBI" id="CHEBI:30616"/>
    </ligand>
</feature>
<dbReference type="PANTHER" id="PTHR30270">
    <property type="entry name" value="THIAMINE-MONOPHOSPHATE KINASE"/>
    <property type="match status" value="1"/>
</dbReference>
<keyword evidence="2" id="KW-0067">ATP-binding</keyword>
<feature type="binding site" evidence="2">
    <location>
        <position position="49"/>
    </location>
    <ligand>
        <name>Mg(2+)</name>
        <dbReference type="ChEBI" id="CHEBI:18420"/>
        <label>1</label>
    </ligand>
</feature>
<dbReference type="GO" id="GO:0005524">
    <property type="term" value="F:ATP binding"/>
    <property type="evidence" value="ECO:0007669"/>
    <property type="project" value="UniProtKB-UniRule"/>
</dbReference>
<dbReference type="InterPro" id="IPR016188">
    <property type="entry name" value="PurM-like_N"/>
</dbReference>
<dbReference type="InterPro" id="IPR006283">
    <property type="entry name" value="ThiL-like"/>
</dbReference>
<dbReference type="Pfam" id="PF00586">
    <property type="entry name" value="AIRS"/>
    <property type="match status" value="1"/>
</dbReference>
<feature type="binding site" evidence="2">
    <location>
        <position position="323"/>
    </location>
    <ligand>
        <name>substrate</name>
    </ligand>
</feature>
<evidence type="ECO:0000259" key="4">
    <source>
        <dbReference type="Pfam" id="PF00586"/>
    </source>
</evidence>
<dbReference type="SUPFAM" id="SSF56042">
    <property type="entry name" value="PurM C-terminal domain-like"/>
    <property type="match status" value="1"/>
</dbReference>
<dbReference type="EC" id="2.7.4.16" evidence="2"/>
<evidence type="ECO:0000256" key="2">
    <source>
        <dbReference type="HAMAP-Rule" id="MF_02128"/>
    </source>
</evidence>
<dbReference type="Proteomes" id="UP000319449">
    <property type="component" value="Unassembled WGS sequence"/>
</dbReference>
<feature type="binding site" evidence="2">
    <location>
        <position position="126"/>
    </location>
    <ligand>
        <name>Mg(2+)</name>
        <dbReference type="ChEBI" id="CHEBI:18420"/>
        <label>1</label>
    </ligand>
</feature>
<dbReference type="Gene3D" id="3.90.650.10">
    <property type="entry name" value="PurM-like C-terminal domain"/>
    <property type="match status" value="1"/>
</dbReference>
<organism evidence="6 7">
    <name type="scientific">Geobacter argillaceus</name>
    <dbReference type="NCBI Taxonomy" id="345631"/>
    <lineage>
        <taxon>Bacteria</taxon>
        <taxon>Pseudomonadati</taxon>
        <taxon>Thermodesulfobacteriota</taxon>
        <taxon>Desulfuromonadia</taxon>
        <taxon>Geobacterales</taxon>
        <taxon>Geobacteraceae</taxon>
        <taxon>Geobacter</taxon>
    </lineage>
</organism>
<accession>A0A562WSM8</accession>
<dbReference type="SUPFAM" id="SSF55326">
    <property type="entry name" value="PurM N-terminal domain-like"/>
    <property type="match status" value="1"/>
</dbReference>
<comment type="catalytic activity">
    <reaction evidence="2">
        <text>thiamine phosphate + ATP = thiamine diphosphate + ADP</text>
        <dbReference type="Rhea" id="RHEA:15913"/>
        <dbReference type="ChEBI" id="CHEBI:30616"/>
        <dbReference type="ChEBI" id="CHEBI:37575"/>
        <dbReference type="ChEBI" id="CHEBI:58937"/>
        <dbReference type="ChEBI" id="CHEBI:456216"/>
        <dbReference type="EC" id="2.7.4.16"/>
    </reaction>
</comment>
<feature type="binding site" evidence="2">
    <location>
        <position position="78"/>
    </location>
    <ligand>
        <name>Mg(2+)</name>
        <dbReference type="ChEBI" id="CHEBI:18420"/>
        <label>2</label>
    </ligand>
</feature>
<feature type="binding site" evidence="2">
    <location>
        <position position="56"/>
    </location>
    <ligand>
        <name>substrate</name>
    </ligand>
</feature>
<keyword evidence="2" id="KW-0479">Metal-binding</keyword>
<evidence type="ECO:0000313" key="6">
    <source>
        <dbReference type="EMBL" id="TWJ33447.1"/>
    </source>
</evidence>
<reference evidence="6 7" key="1">
    <citation type="submission" date="2019-07" db="EMBL/GenBank/DDBJ databases">
        <title>Genomic Encyclopedia of Archaeal and Bacterial Type Strains, Phase II (KMG-II): from individual species to whole genera.</title>
        <authorList>
            <person name="Goeker M."/>
        </authorList>
    </citation>
    <scope>NUCLEOTIDE SEQUENCE [LARGE SCALE GENOMIC DNA]</scope>
    <source>
        <strain evidence="6 7">ATCC BAA-1139</strain>
    </source>
</reference>